<keyword evidence="4" id="KW-1185">Reference proteome</keyword>
<dbReference type="InterPro" id="IPR002347">
    <property type="entry name" value="SDR_fam"/>
</dbReference>
<name>A0A8R1HIT0_CAEJA</name>
<dbReference type="PRINTS" id="PR00080">
    <property type="entry name" value="SDRFAMILY"/>
</dbReference>
<evidence type="ECO:0000313" key="3">
    <source>
        <dbReference type="EnsemblMetazoa" id="CJA01047a.1"/>
    </source>
</evidence>
<dbReference type="GO" id="GO:0016491">
    <property type="term" value="F:oxidoreductase activity"/>
    <property type="evidence" value="ECO:0007669"/>
    <property type="project" value="UniProtKB-KW"/>
</dbReference>
<organism evidence="3 4">
    <name type="scientific">Caenorhabditis japonica</name>
    <dbReference type="NCBI Taxonomy" id="281687"/>
    <lineage>
        <taxon>Eukaryota</taxon>
        <taxon>Metazoa</taxon>
        <taxon>Ecdysozoa</taxon>
        <taxon>Nematoda</taxon>
        <taxon>Chromadorea</taxon>
        <taxon>Rhabditida</taxon>
        <taxon>Rhabditina</taxon>
        <taxon>Rhabditomorpha</taxon>
        <taxon>Rhabditoidea</taxon>
        <taxon>Rhabditidae</taxon>
        <taxon>Peloderinae</taxon>
        <taxon>Caenorhabditis</taxon>
    </lineage>
</organism>
<protein>
    <recommendedName>
        <fullName evidence="5">3-oxoacyl-[acyl-carrier-protein] reductase</fullName>
    </recommendedName>
</protein>
<dbReference type="PRINTS" id="PR00081">
    <property type="entry name" value="GDHRDH"/>
</dbReference>
<dbReference type="FunFam" id="3.40.50.720:FF:000084">
    <property type="entry name" value="Short-chain dehydrogenase reductase"/>
    <property type="match status" value="1"/>
</dbReference>
<evidence type="ECO:0008006" key="5">
    <source>
        <dbReference type="Google" id="ProtNLM"/>
    </source>
</evidence>
<reference evidence="3" key="2">
    <citation type="submission" date="2022-06" db="UniProtKB">
        <authorList>
            <consortium name="EnsemblMetazoa"/>
        </authorList>
    </citation>
    <scope>IDENTIFICATION</scope>
    <source>
        <strain evidence="3">DF5081</strain>
    </source>
</reference>
<evidence type="ECO:0000256" key="2">
    <source>
        <dbReference type="RuleBase" id="RU000363"/>
    </source>
</evidence>
<sequence length="459" mass="49036">MTSSSRFAGKVAIVTGSSNGIGRATAILLGREGAKVTITGRNSARLQETNNTLLNSGVDSEKINVVVGDLNDVTCQNDLVESTLKKFQKIDILFIHYTFYGAAKAGLDQLTRSLALELIEHGVRVNSVSPGLIDTGFLTALGLEDKSVANLTKYFSEHRDCIPVGKAGSPEDVAKLIAFLADRKLSSFIIGQSIVIDGGSSLVLGMTSHDLSKVLCSSNGIGRATAVLLAREGAKVTITGRNSARLEETRQEILKAGVPEENILAVSADVATEGGQDELIAKTIEKFGRLDILVNNAGATFRDAEGRTGLSQDISVYDKVMQINLKSVVTLTQKAKAHLIEAKGEVVNVSSIFGGEQAHPDVLYYAMSKTALNQFTRSAAIDLIKDGVRMNSMLDFWQSHRECLPCKKIANPIDIANVIAFLADRNLSSYIIGQSIVADGGTSLMMGAHAHNMNDILGQ</sequence>
<dbReference type="SUPFAM" id="SSF51735">
    <property type="entry name" value="NAD(P)-binding Rossmann-fold domains"/>
    <property type="match status" value="2"/>
</dbReference>
<dbReference type="InterPro" id="IPR036291">
    <property type="entry name" value="NAD(P)-bd_dom_sf"/>
</dbReference>
<keyword evidence="1" id="KW-0560">Oxidoreductase</keyword>
<dbReference type="Pfam" id="PF13561">
    <property type="entry name" value="adh_short_C2"/>
    <property type="match status" value="2"/>
</dbReference>
<dbReference type="EnsemblMetazoa" id="CJA01047a.1">
    <property type="protein sequence ID" value="CJA01047a.1"/>
    <property type="gene ID" value="WBGene00120251"/>
</dbReference>
<dbReference type="AlphaFoldDB" id="A0A8R1HIT0"/>
<evidence type="ECO:0000256" key="1">
    <source>
        <dbReference type="ARBA" id="ARBA00023002"/>
    </source>
</evidence>
<dbReference type="PANTHER" id="PTHR44115">
    <property type="entry name" value="PROTEIN CBG09704"/>
    <property type="match status" value="1"/>
</dbReference>
<dbReference type="Gene3D" id="3.40.50.720">
    <property type="entry name" value="NAD(P)-binding Rossmann-like Domain"/>
    <property type="match status" value="3"/>
</dbReference>
<reference evidence="4" key="1">
    <citation type="submission" date="2010-08" db="EMBL/GenBank/DDBJ databases">
        <authorList>
            <consortium name="Caenorhabditis japonica Sequencing Consortium"/>
            <person name="Wilson R.K."/>
        </authorList>
    </citation>
    <scope>NUCLEOTIDE SEQUENCE [LARGE SCALE GENOMIC DNA]</scope>
    <source>
        <strain evidence="4">DF5081</strain>
    </source>
</reference>
<accession>A0A8R1HIT0</accession>
<evidence type="ECO:0000313" key="4">
    <source>
        <dbReference type="Proteomes" id="UP000005237"/>
    </source>
</evidence>
<dbReference type="Proteomes" id="UP000005237">
    <property type="component" value="Unassembled WGS sequence"/>
</dbReference>
<comment type="similarity">
    <text evidence="2">Belongs to the short-chain dehydrogenases/reductases (SDR) family.</text>
</comment>
<dbReference type="PANTHER" id="PTHR44115:SF3">
    <property type="entry name" value="3-OXOACYL-[ACYL-CARRIER-PROTEIN] REDUCTASE-RELATED"/>
    <property type="match status" value="1"/>
</dbReference>
<dbReference type="InterPro" id="IPR020904">
    <property type="entry name" value="Sc_DH/Rdtase_CS"/>
</dbReference>
<dbReference type="PROSITE" id="PS00061">
    <property type="entry name" value="ADH_SHORT"/>
    <property type="match status" value="1"/>
</dbReference>
<proteinExistence type="inferred from homology"/>
<dbReference type="Pfam" id="PF00106">
    <property type="entry name" value="adh_short"/>
    <property type="match status" value="1"/>
</dbReference>